<comment type="caution">
    <text evidence="1">The sequence shown here is derived from an EMBL/GenBank/DDBJ whole genome shotgun (WGS) entry which is preliminary data.</text>
</comment>
<keyword evidence="2" id="KW-1185">Reference proteome</keyword>
<protein>
    <submittedName>
        <fullName evidence="1">Histone-lysine N-methyltransferase SETMAR</fullName>
    </submittedName>
</protein>
<proteinExistence type="predicted"/>
<name>A0A8X6W4P6_TRICX</name>
<dbReference type="Proteomes" id="UP000887159">
    <property type="component" value="Unassembled WGS sequence"/>
</dbReference>
<dbReference type="InterPro" id="IPR036397">
    <property type="entry name" value="RNaseH_sf"/>
</dbReference>
<gene>
    <name evidence="1" type="primary">NCL1_13436</name>
    <name evidence="1" type="ORF">TNCV_4395841</name>
</gene>
<accession>A0A8X6W4P6</accession>
<reference evidence="1" key="1">
    <citation type="submission" date="2020-08" db="EMBL/GenBank/DDBJ databases">
        <title>Multicomponent nature underlies the extraordinary mechanical properties of spider dragline silk.</title>
        <authorList>
            <person name="Kono N."/>
            <person name="Nakamura H."/>
            <person name="Mori M."/>
            <person name="Yoshida Y."/>
            <person name="Ohtoshi R."/>
            <person name="Malay A.D."/>
            <person name="Moran D.A.P."/>
            <person name="Tomita M."/>
            <person name="Numata K."/>
            <person name="Arakawa K."/>
        </authorList>
    </citation>
    <scope>NUCLEOTIDE SEQUENCE</scope>
</reference>
<evidence type="ECO:0000313" key="1">
    <source>
        <dbReference type="EMBL" id="GFY28250.1"/>
    </source>
</evidence>
<dbReference type="GO" id="GO:0003676">
    <property type="term" value="F:nucleic acid binding"/>
    <property type="evidence" value="ECO:0007669"/>
    <property type="project" value="InterPro"/>
</dbReference>
<sequence length="118" mass="13428">MKELFINTLSNLYYANVLRTMVQHVKRKCPLLRNGFLLHHNNARPHIARCVLGVLQQNNVETLPHPPYTVLISLHVISGCFINLRNHYEANVFQATNMSKGCGGGFETTLAKRTFTCF</sequence>
<organism evidence="1 2">
    <name type="scientific">Trichonephila clavipes</name>
    <name type="common">Golden silk orbweaver</name>
    <name type="synonym">Nephila clavipes</name>
    <dbReference type="NCBI Taxonomy" id="2585209"/>
    <lineage>
        <taxon>Eukaryota</taxon>
        <taxon>Metazoa</taxon>
        <taxon>Ecdysozoa</taxon>
        <taxon>Arthropoda</taxon>
        <taxon>Chelicerata</taxon>
        <taxon>Arachnida</taxon>
        <taxon>Araneae</taxon>
        <taxon>Araneomorphae</taxon>
        <taxon>Entelegynae</taxon>
        <taxon>Araneoidea</taxon>
        <taxon>Nephilidae</taxon>
        <taxon>Trichonephila</taxon>
    </lineage>
</organism>
<dbReference type="Gene3D" id="3.30.420.10">
    <property type="entry name" value="Ribonuclease H-like superfamily/Ribonuclease H"/>
    <property type="match status" value="1"/>
</dbReference>
<dbReference type="EMBL" id="BMAU01021383">
    <property type="protein sequence ID" value="GFY28250.1"/>
    <property type="molecule type" value="Genomic_DNA"/>
</dbReference>
<evidence type="ECO:0000313" key="2">
    <source>
        <dbReference type="Proteomes" id="UP000887159"/>
    </source>
</evidence>
<dbReference type="AlphaFoldDB" id="A0A8X6W4P6"/>